<dbReference type="AlphaFoldDB" id="A0A1I7ZIZ6"/>
<sequence>MFILIKRILHNLTFGSTQDLTGGNRPYLPDAPKNATEPGGLQLSTCARPASGATYGLLTRTARAFPTRVGNPLLFLDSPCASGPFGSLFRSLCGLASGWPPWNGCCNTRSRRYYEACGDDLWGTVNHSYVLPVSKSMYFHISCPDSSSNVSMPLKDCLTSQRVVISRHTRRVRISYFSQYNNIF</sequence>
<keyword evidence="1" id="KW-1185">Reference proteome</keyword>
<protein>
    <submittedName>
        <fullName evidence="2">Chitin-binding type-2 domain-containing protein</fullName>
    </submittedName>
</protein>
<proteinExistence type="predicted"/>
<reference evidence="2" key="1">
    <citation type="submission" date="2016-11" db="UniProtKB">
        <authorList>
            <consortium name="WormBaseParasite"/>
        </authorList>
    </citation>
    <scope>IDENTIFICATION</scope>
</reference>
<accession>A0A1I7ZIZ6</accession>
<organism evidence="1 2">
    <name type="scientific">Steinernema glaseri</name>
    <dbReference type="NCBI Taxonomy" id="37863"/>
    <lineage>
        <taxon>Eukaryota</taxon>
        <taxon>Metazoa</taxon>
        <taxon>Ecdysozoa</taxon>
        <taxon>Nematoda</taxon>
        <taxon>Chromadorea</taxon>
        <taxon>Rhabditida</taxon>
        <taxon>Tylenchina</taxon>
        <taxon>Panagrolaimomorpha</taxon>
        <taxon>Strongyloidoidea</taxon>
        <taxon>Steinernematidae</taxon>
        <taxon>Steinernema</taxon>
    </lineage>
</organism>
<dbReference type="Proteomes" id="UP000095287">
    <property type="component" value="Unplaced"/>
</dbReference>
<name>A0A1I7ZIZ6_9BILA</name>
<evidence type="ECO:0000313" key="2">
    <source>
        <dbReference type="WBParaSite" id="L893_g26670.t1"/>
    </source>
</evidence>
<dbReference type="WBParaSite" id="L893_g26670.t1">
    <property type="protein sequence ID" value="L893_g26670.t1"/>
    <property type="gene ID" value="L893_g26670"/>
</dbReference>
<evidence type="ECO:0000313" key="1">
    <source>
        <dbReference type="Proteomes" id="UP000095287"/>
    </source>
</evidence>